<dbReference type="PANTHER" id="PTHR31118:SF12">
    <property type="entry name" value="CYCLASE-LIKE PROTEIN 2"/>
    <property type="match status" value="1"/>
</dbReference>
<gene>
    <name evidence="1" type="ORF">METZ01_LOCUS69427</name>
</gene>
<dbReference type="AlphaFoldDB" id="A0A381TR73"/>
<name>A0A381TR73_9ZZZZ</name>
<organism evidence="1">
    <name type="scientific">marine metagenome</name>
    <dbReference type="NCBI Taxonomy" id="408172"/>
    <lineage>
        <taxon>unclassified sequences</taxon>
        <taxon>metagenomes</taxon>
        <taxon>ecological metagenomes</taxon>
    </lineage>
</organism>
<sequence>MIFLASSVGACAPAAENLPSLKLEEITNDLLMPGKAELIDLTHPLSPDSLYWPTGSRFEHQQLDWGMSEGGYWYASAAFSSPEHLGTHLDAPIHFGENGWANADIPIERLFAHGVVIDITSKSNASADATLSVDDIEAWEQRNDTLQEGSIVIVRTGWASGWPDWETYYGSSTPTDVATLHFPGISPEAAQALVNRGIFGVGIDTASIDPGNSSTFEAHQILAAANVFNLENLTNVDGLPEAGFDIIALPMKIKDGTGGPARVVAIVAQR</sequence>
<dbReference type="GO" id="GO:0004061">
    <property type="term" value="F:arylformamidase activity"/>
    <property type="evidence" value="ECO:0007669"/>
    <property type="project" value="InterPro"/>
</dbReference>
<dbReference type="PANTHER" id="PTHR31118">
    <property type="entry name" value="CYCLASE-LIKE PROTEIN 2"/>
    <property type="match status" value="1"/>
</dbReference>
<proteinExistence type="predicted"/>
<protein>
    <recommendedName>
        <fullName evidence="2">Cyclase family protein</fullName>
    </recommendedName>
</protein>
<evidence type="ECO:0000313" key="1">
    <source>
        <dbReference type="EMBL" id="SVA16573.1"/>
    </source>
</evidence>
<dbReference type="InterPro" id="IPR037175">
    <property type="entry name" value="KFase_sf"/>
</dbReference>
<dbReference type="EMBL" id="UINC01004747">
    <property type="protein sequence ID" value="SVA16573.1"/>
    <property type="molecule type" value="Genomic_DNA"/>
</dbReference>
<dbReference type="Gene3D" id="3.50.30.50">
    <property type="entry name" value="Putative cyclase"/>
    <property type="match status" value="1"/>
</dbReference>
<dbReference type="SUPFAM" id="SSF102198">
    <property type="entry name" value="Putative cyclase"/>
    <property type="match status" value="1"/>
</dbReference>
<accession>A0A381TR73</accession>
<dbReference type="GO" id="GO:0019441">
    <property type="term" value="P:L-tryptophan catabolic process to kynurenine"/>
    <property type="evidence" value="ECO:0007669"/>
    <property type="project" value="InterPro"/>
</dbReference>
<dbReference type="InterPro" id="IPR007325">
    <property type="entry name" value="KFase/CYL"/>
</dbReference>
<dbReference type="Pfam" id="PF04199">
    <property type="entry name" value="Cyclase"/>
    <property type="match status" value="1"/>
</dbReference>
<reference evidence="1" key="1">
    <citation type="submission" date="2018-05" db="EMBL/GenBank/DDBJ databases">
        <authorList>
            <person name="Lanie J.A."/>
            <person name="Ng W.-L."/>
            <person name="Kazmierczak K.M."/>
            <person name="Andrzejewski T.M."/>
            <person name="Davidsen T.M."/>
            <person name="Wayne K.J."/>
            <person name="Tettelin H."/>
            <person name="Glass J.I."/>
            <person name="Rusch D."/>
            <person name="Podicherti R."/>
            <person name="Tsui H.-C.T."/>
            <person name="Winkler M.E."/>
        </authorList>
    </citation>
    <scope>NUCLEOTIDE SEQUENCE</scope>
</reference>
<evidence type="ECO:0008006" key="2">
    <source>
        <dbReference type="Google" id="ProtNLM"/>
    </source>
</evidence>